<dbReference type="CDD" id="cd00082">
    <property type="entry name" value="HisKA"/>
    <property type="match status" value="1"/>
</dbReference>
<keyword evidence="5" id="KW-0997">Cell inner membrane</keyword>
<reference evidence="15 16" key="1">
    <citation type="journal article" date="2015" name="Genome Announc.">
        <title>Closed Genome Sequence of Octadecabacter temperatus SB1, the First Mesophilic Species of the Genus Octadecabacter.</title>
        <authorList>
            <person name="Voget S."/>
            <person name="Billerbeck S."/>
            <person name="Simon M."/>
            <person name="Daniel R."/>
        </authorList>
    </citation>
    <scope>NUCLEOTIDE SEQUENCE [LARGE SCALE GENOMIC DNA]</scope>
    <source>
        <strain evidence="15 16">SB1</strain>
    </source>
</reference>
<evidence type="ECO:0000256" key="9">
    <source>
        <dbReference type="ARBA" id="ARBA00022741"/>
    </source>
</evidence>
<dbReference type="PRINTS" id="PR00344">
    <property type="entry name" value="BCTRLSENSOR"/>
</dbReference>
<dbReference type="InterPro" id="IPR005467">
    <property type="entry name" value="His_kinase_dom"/>
</dbReference>
<evidence type="ECO:0000313" key="15">
    <source>
        <dbReference type="EMBL" id="AKS46333.1"/>
    </source>
</evidence>
<dbReference type="InterPro" id="IPR003661">
    <property type="entry name" value="HisK_dim/P_dom"/>
</dbReference>
<evidence type="ECO:0000256" key="8">
    <source>
        <dbReference type="ARBA" id="ARBA00022692"/>
    </source>
</evidence>
<dbReference type="AlphaFoldDB" id="A0A0K0Y5R4"/>
<dbReference type="EC" id="2.7.13.3" evidence="3"/>
<keyword evidence="12" id="KW-1133">Transmembrane helix</keyword>
<dbReference type="Gene3D" id="1.10.287.130">
    <property type="match status" value="1"/>
</dbReference>
<comment type="subcellular location">
    <subcellularLocation>
        <location evidence="2">Cell inner membrane</location>
        <topology evidence="2">Multi-pass membrane protein</topology>
    </subcellularLocation>
</comment>
<evidence type="ECO:0000256" key="5">
    <source>
        <dbReference type="ARBA" id="ARBA00022519"/>
    </source>
</evidence>
<dbReference type="InterPro" id="IPR050980">
    <property type="entry name" value="2C_sensor_his_kinase"/>
</dbReference>
<evidence type="ECO:0000256" key="10">
    <source>
        <dbReference type="ARBA" id="ARBA00022777"/>
    </source>
</evidence>
<dbReference type="SUPFAM" id="SSF47384">
    <property type="entry name" value="Homodimeric domain of signal transducing histidine kinase"/>
    <property type="match status" value="1"/>
</dbReference>
<dbReference type="Pfam" id="PF02518">
    <property type="entry name" value="HATPase_c"/>
    <property type="match status" value="1"/>
</dbReference>
<evidence type="ECO:0000256" key="12">
    <source>
        <dbReference type="ARBA" id="ARBA00022989"/>
    </source>
</evidence>
<keyword evidence="13" id="KW-0902">Two-component regulatory system</keyword>
<dbReference type="SMART" id="SM00387">
    <property type="entry name" value="HATPase_c"/>
    <property type="match status" value="1"/>
</dbReference>
<keyword evidence="4" id="KW-1003">Cell membrane</keyword>
<dbReference type="Proteomes" id="UP000067444">
    <property type="component" value="Chromosome"/>
</dbReference>
<comment type="catalytic activity">
    <reaction evidence="1">
        <text>ATP + protein L-histidine = ADP + protein N-phospho-L-histidine.</text>
        <dbReference type="EC" id="2.7.13.3"/>
    </reaction>
</comment>
<evidence type="ECO:0000256" key="13">
    <source>
        <dbReference type="ARBA" id="ARBA00023012"/>
    </source>
</evidence>
<dbReference type="InterPro" id="IPR036890">
    <property type="entry name" value="HATPase_C_sf"/>
</dbReference>
<sequence>MAYRMSFKWLKHYMPRSLYGRAALILVLPVVTLQLVISIGIVQRHFEKVTEQMTRSVSLDLQYVQDAVNASPDLTDLMAVEERVATPLGLTLTVPASGMPTSGERRWFDLTGGVVERTLHETMSELGPVVLPNTSRVELWFDSAHGPMLIEFQRWRVSASNPHQLLVWLIVLGALMTLIAYFYLRNQLRPIKRLAAASTEYGRGHVVPYHPAGANEVRAAGHAFLDMRNRIERQTHTRTMMLSGVSHDLRTPLTRLRLGLGMMDEDEAAPLVRDVDDMQGLLDAFLDFARGDAEGEAEMVDPIALAATILADGERMGQAVTAGVMEGGGEVALRPLAIRRALENLIGNALRYASNARLTVSMTPKALVFCVEDDGPGIPAEQREDAVRPFTRLDPARNQDRGTGVGLGLAIVEDIARAHGGLLRLGESADMGGLKAEIVLAR</sequence>
<dbReference type="STRING" id="1458307.OSB_17890"/>
<keyword evidence="6" id="KW-0597">Phosphoprotein</keyword>
<dbReference type="Gene3D" id="3.30.565.10">
    <property type="entry name" value="Histidine kinase-like ATPase, C-terminal domain"/>
    <property type="match status" value="1"/>
</dbReference>
<dbReference type="InterPro" id="IPR003660">
    <property type="entry name" value="HAMP_dom"/>
</dbReference>
<evidence type="ECO:0000256" key="14">
    <source>
        <dbReference type="ARBA" id="ARBA00023136"/>
    </source>
</evidence>
<keyword evidence="11" id="KW-0067">ATP-binding</keyword>
<dbReference type="KEGG" id="otm:OSB_17890"/>
<dbReference type="PROSITE" id="PS50885">
    <property type="entry name" value="HAMP"/>
    <property type="match status" value="1"/>
</dbReference>
<gene>
    <name evidence="15" type="primary">envZ_2</name>
    <name evidence="15" type="ORF">OSB_17890</name>
</gene>
<evidence type="ECO:0000256" key="1">
    <source>
        <dbReference type="ARBA" id="ARBA00000085"/>
    </source>
</evidence>
<dbReference type="GO" id="GO:0000155">
    <property type="term" value="F:phosphorelay sensor kinase activity"/>
    <property type="evidence" value="ECO:0007669"/>
    <property type="project" value="InterPro"/>
</dbReference>
<evidence type="ECO:0000256" key="4">
    <source>
        <dbReference type="ARBA" id="ARBA00022475"/>
    </source>
</evidence>
<evidence type="ECO:0000256" key="11">
    <source>
        <dbReference type="ARBA" id="ARBA00022840"/>
    </source>
</evidence>
<keyword evidence="10" id="KW-0418">Kinase</keyword>
<evidence type="ECO:0000256" key="3">
    <source>
        <dbReference type="ARBA" id="ARBA00012438"/>
    </source>
</evidence>
<dbReference type="PROSITE" id="PS50109">
    <property type="entry name" value="HIS_KIN"/>
    <property type="match status" value="1"/>
</dbReference>
<organism evidence="15 16">
    <name type="scientific">Octadecabacter temperatus</name>
    <dbReference type="NCBI Taxonomy" id="1458307"/>
    <lineage>
        <taxon>Bacteria</taxon>
        <taxon>Pseudomonadati</taxon>
        <taxon>Pseudomonadota</taxon>
        <taxon>Alphaproteobacteria</taxon>
        <taxon>Rhodobacterales</taxon>
        <taxon>Roseobacteraceae</taxon>
        <taxon>Octadecabacter</taxon>
    </lineage>
</organism>
<dbReference type="InterPro" id="IPR003594">
    <property type="entry name" value="HATPase_dom"/>
</dbReference>
<dbReference type="Pfam" id="PF00512">
    <property type="entry name" value="HisKA"/>
    <property type="match status" value="1"/>
</dbReference>
<keyword evidence="16" id="KW-1185">Reference proteome</keyword>
<evidence type="ECO:0000256" key="6">
    <source>
        <dbReference type="ARBA" id="ARBA00022553"/>
    </source>
</evidence>
<accession>A0A0K0Y5R4</accession>
<dbReference type="InterPro" id="IPR004358">
    <property type="entry name" value="Sig_transdc_His_kin-like_C"/>
</dbReference>
<dbReference type="EMBL" id="CP012160">
    <property type="protein sequence ID" value="AKS46333.1"/>
    <property type="molecule type" value="Genomic_DNA"/>
</dbReference>
<dbReference type="GO" id="GO:0005886">
    <property type="term" value="C:plasma membrane"/>
    <property type="evidence" value="ECO:0007669"/>
    <property type="project" value="UniProtKB-SubCell"/>
</dbReference>
<dbReference type="SMART" id="SM00388">
    <property type="entry name" value="HisKA"/>
    <property type="match status" value="1"/>
</dbReference>
<dbReference type="PANTHER" id="PTHR44936:SF5">
    <property type="entry name" value="SENSOR HISTIDINE KINASE ENVZ"/>
    <property type="match status" value="1"/>
</dbReference>
<protein>
    <recommendedName>
        <fullName evidence="3">histidine kinase</fullName>
        <ecNumber evidence="3">2.7.13.3</ecNumber>
    </recommendedName>
</protein>
<proteinExistence type="predicted"/>
<dbReference type="GO" id="GO:0005524">
    <property type="term" value="F:ATP binding"/>
    <property type="evidence" value="ECO:0007669"/>
    <property type="project" value="UniProtKB-KW"/>
</dbReference>
<name>A0A0K0Y5R4_9RHOB</name>
<dbReference type="InterPro" id="IPR036097">
    <property type="entry name" value="HisK_dim/P_sf"/>
</dbReference>
<evidence type="ECO:0000313" key="16">
    <source>
        <dbReference type="Proteomes" id="UP000067444"/>
    </source>
</evidence>
<keyword evidence="9" id="KW-0547">Nucleotide-binding</keyword>
<dbReference type="PATRIC" id="fig|1458307.3.peg.1801"/>
<keyword evidence="8" id="KW-0812">Transmembrane</keyword>
<evidence type="ECO:0000256" key="2">
    <source>
        <dbReference type="ARBA" id="ARBA00004429"/>
    </source>
</evidence>
<dbReference type="Pfam" id="PF00672">
    <property type="entry name" value="HAMP"/>
    <property type="match status" value="1"/>
</dbReference>
<dbReference type="SUPFAM" id="SSF55874">
    <property type="entry name" value="ATPase domain of HSP90 chaperone/DNA topoisomerase II/histidine kinase"/>
    <property type="match status" value="1"/>
</dbReference>
<dbReference type="PANTHER" id="PTHR44936">
    <property type="entry name" value="SENSOR PROTEIN CREC"/>
    <property type="match status" value="1"/>
</dbReference>
<keyword evidence="14" id="KW-0472">Membrane</keyword>
<keyword evidence="7 15" id="KW-0808">Transferase</keyword>
<evidence type="ECO:0000256" key="7">
    <source>
        <dbReference type="ARBA" id="ARBA00022679"/>
    </source>
</evidence>